<accession>A0ABT8YNA4</accession>
<dbReference type="Proteomes" id="UP001174932">
    <property type="component" value="Unassembled WGS sequence"/>
</dbReference>
<dbReference type="InterPro" id="IPR003848">
    <property type="entry name" value="DUF218"/>
</dbReference>
<feature type="transmembrane region" description="Helical" evidence="1">
    <location>
        <begin position="26"/>
        <end position="50"/>
    </location>
</feature>
<keyword evidence="4" id="KW-1185">Reference proteome</keyword>
<reference evidence="3" key="2">
    <citation type="submission" date="2023-07" db="EMBL/GenBank/DDBJ databases">
        <authorList>
            <person name="Shen H."/>
        </authorList>
    </citation>
    <scope>NUCLEOTIDE SEQUENCE</scope>
    <source>
        <strain evidence="3">TNR-22</strain>
    </source>
</reference>
<dbReference type="PANTHER" id="PTHR30336:SF4">
    <property type="entry name" value="ENVELOPE BIOGENESIS FACTOR ELYC"/>
    <property type="match status" value="1"/>
</dbReference>
<dbReference type="RefSeq" id="WP_304376708.1">
    <property type="nucleotide sequence ID" value="NZ_JAUOZU010000008.1"/>
</dbReference>
<keyword evidence="1" id="KW-0472">Membrane</keyword>
<evidence type="ECO:0000313" key="3">
    <source>
        <dbReference type="EMBL" id="MDO6964779.1"/>
    </source>
</evidence>
<gene>
    <name evidence="3" type="ORF">Q4481_12495</name>
</gene>
<evidence type="ECO:0000259" key="2">
    <source>
        <dbReference type="Pfam" id="PF02698"/>
    </source>
</evidence>
<sequence>MSETRMSEELDDEKPARGRLRRLASYVARLLFIIIAAGLLAFGGGFLVFYQHVATMPVPDAPQADGIVALTGGYQRIDQAVLLLGKGAGKRLLISGVNPATTGNHIRLLTRSTTNLFTCCVDIGHDAVDTTGNAVETARWIDQQGFASVILVTNNYHMPRSLVELEHASPSTTFIPYPVMTPLDLSAIAANPLVLRTLASEYVKFLAVHIRNWWDHPA</sequence>
<protein>
    <submittedName>
        <fullName evidence="3">ElyC/SanA/YdcF family protein</fullName>
    </submittedName>
</protein>
<organism evidence="3 4">
    <name type="scientific">Rhizobium alvei</name>
    <dbReference type="NCBI Taxonomy" id="1132659"/>
    <lineage>
        <taxon>Bacteria</taxon>
        <taxon>Pseudomonadati</taxon>
        <taxon>Pseudomonadota</taxon>
        <taxon>Alphaproteobacteria</taxon>
        <taxon>Hyphomicrobiales</taxon>
        <taxon>Rhizobiaceae</taxon>
        <taxon>Rhizobium/Agrobacterium group</taxon>
        <taxon>Rhizobium</taxon>
    </lineage>
</organism>
<dbReference type="EMBL" id="JAUOZU010000008">
    <property type="protein sequence ID" value="MDO6964779.1"/>
    <property type="molecule type" value="Genomic_DNA"/>
</dbReference>
<reference evidence="3" key="1">
    <citation type="journal article" date="2015" name="Int. J. Syst. Evol. Microbiol.">
        <title>Rhizobium alvei sp. nov., isolated from a freshwater river.</title>
        <authorList>
            <person name="Sheu S.Y."/>
            <person name="Huang H.W."/>
            <person name="Young C.C."/>
            <person name="Chen W.M."/>
        </authorList>
    </citation>
    <scope>NUCLEOTIDE SEQUENCE</scope>
    <source>
        <strain evidence="3">TNR-22</strain>
    </source>
</reference>
<evidence type="ECO:0000313" key="4">
    <source>
        <dbReference type="Proteomes" id="UP001174932"/>
    </source>
</evidence>
<dbReference type="Pfam" id="PF02698">
    <property type="entry name" value="DUF218"/>
    <property type="match status" value="1"/>
</dbReference>
<proteinExistence type="predicted"/>
<dbReference type="PANTHER" id="PTHR30336">
    <property type="entry name" value="INNER MEMBRANE PROTEIN, PROBABLE PERMEASE"/>
    <property type="match status" value="1"/>
</dbReference>
<comment type="caution">
    <text evidence="3">The sequence shown here is derived from an EMBL/GenBank/DDBJ whole genome shotgun (WGS) entry which is preliminary data.</text>
</comment>
<keyword evidence="1" id="KW-1133">Transmembrane helix</keyword>
<dbReference type="InterPro" id="IPR051599">
    <property type="entry name" value="Cell_Envelope_Assoc"/>
</dbReference>
<name>A0ABT8YNA4_9HYPH</name>
<feature type="domain" description="DUF218" evidence="2">
    <location>
        <begin position="65"/>
        <end position="202"/>
    </location>
</feature>
<keyword evidence="1" id="KW-0812">Transmembrane</keyword>
<evidence type="ECO:0000256" key="1">
    <source>
        <dbReference type="SAM" id="Phobius"/>
    </source>
</evidence>
<dbReference type="CDD" id="cd06259">
    <property type="entry name" value="YdcF-like"/>
    <property type="match status" value="1"/>
</dbReference>